<dbReference type="Gene3D" id="1.25.40.10">
    <property type="entry name" value="Tetratricopeptide repeat domain"/>
    <property type="match status" value="6"/>
</dbReference>
<sequence length="1760" mass="197300">MTKNSKKSLIARPLRKSTSQSKSSLAQRSISAASHKNKVSDELLGQLQHAGQLEVANQLQEADSVYQAITTKSPSFATAWHSWGLLDVARNNLPLAAEKIARAVVLDQNQSLFHRNLGEVCRRIGQLEQAVISGKKACELAPKDVDALHNLGLAYLDVHDYKNASQIYRRLLKLNPLHGLAWNNLGAALEKIGEINEAFKAYTKAVELNPQHAEAQNNLGAIYYENGSLKEAKTHFDKAIEAKPDFVMAHYNVSSLKTYTKEDPQLAVLNALLPQESTLDTVTRSRLHFAMGKALEDIQEFDRSFASYQFANQLQRELLPYDEARADAVVERTISTFDSEFFKGRADWRGNQKSPIFIVGMPRSGTSLLEQILATHSSVYGAGELTVLSEVIAKAAEGLENPPFTEAAKHFSEKELLKIANDYAKRVWDLSSSSEFITDKMPANFFYLGLIYLLFPNAKVINMQRDPMDSCFSCFARMFNDTMEFAYDMGSIGRYYVQYRRLMEHWKKVLPTNFVLDVHYEDLVENTEAEAKRITEFIGLPWQDKCLDFHTNTRQVKTASKAQVVKPIYKTSLARWKHFAPHLGGLYAMVKPYCHESISETIFEKNPQSPALPNFQHNALEFAAKQVIDRCVALQGNNDHQGAIRLLSENLGLVNQSPVLLHLLGISYYRLDQFPEAIQAYEHGLAMQPQFSGLLNSYGFVLQDVGRMHDALKAFETAVEISPDLSIARLNLGLAQLKLGDLENGWENYEARWTGSAESANSDFKRPEVPRPQWDGQLGTENQTLLVVTEQGFGDTFQFSRFLLMASKRFAKVGFACSQPTQRLMEWALGNNIVLMTKLPTDYAVWDWFCPLMSLPRALKIRVENIPTPEPYLKPLPQAQDYWAKRLDAAAPGRFRVGIAWTGRKSHQYDSRRSIRFELLHELLNTPNITWVSLQKWGAEEMAPHIPPSVDWIDWTPDLVDFADTSALLANLDLIISVDSSLVHLSGMMGKPVWMMNRFDCEWRWLMNRNDSPWYPTIKIFNQPQFGDWHTVIKSVQQELSALPVPQVPAKPRGPGVASSEGVLTGNLVYHSEGEALQLANQLQSAGRILEAEKLLQEVIKANPAQSQALHLLGVIAYQLGRADEGLEWVQKAIATNPNDAHFYSNLAEMLRQKGRIDEAVLAGERSVELDPMLASAHSNLGVALYDANQLDRAQAEQLQALSLDANLLQSLNNLGSIERARKNRIGAIEWYQKALAINANFIQSLSNLGAVLVESDRADEAVPLLERGLGLQPNSPELLGNLGLAYFKQDKYDEAKVLLEKSLELKPNYPIALTGLAAVLGEAEQYEVAENLLNQALAIEPDKLDAYCQLGTIYLEQGKTPQAKFAFQEALKLDPSSTDALVGLGNIQLEEGQIDDAAITLKKAIAIDSNKIDARFHLSQVKKVKAGDENLLALEGILAKGEKLSANSRISLYYALGKCYDDIGEFEKAFTNFEKGASLKRTKLSYDAGSEEAFTNAIIQTLDANTFNRLTGSGDHSTTPIFVLGMPRSGTTLTEQIIASHPSVFGAGELDDLAIVAQHSKIAKAHGNFPENILQYSPEELTGLGQEYLDRLRAHAPDAKFITDKMPSNYILMGLIPLILPNAKIVHVKRNALDTCLSCYTRLFNKHQDASYDLSELGRSYKNYRRLVEHWKQILPSDAFYEVNYEDLVDDIEGQSKALIRYCGLEWDPACLEFYENKRNIRTASVSQVRQPIYKSSVERWRNYEGHLQALITEIKEYL</sequence>
<dbReference type="Pfam" id="PF13424">
    <property type="entry name" value="TPR_12"/>
    <property type="match status" value="2"/>
</dbReference>
<evidence type="ECO:0000256" key="1">
    <source>
        <dbReference type="PROSITE-ProRule" id="PRU00339"/>
    </source>
</evidence>
<dbReference type="SUPFAM" id="SSF53756">
    <property type="entry name" value="UDP-Glycosyltransferase/glycogen phosphorylase"/>
    <property type="match status" value="1"/>
</dbReference>
<feature type="repeat" description="TPR" evidence="1">
    <location>
        <begin position="1379"/>
        <end position="1412"/>
    </location>
</feature>
<accession>A0AA43MBC9</accession>
<dbReference type="InterPro" id="IPR006597">
    <property type="entry name" value="Sel1-like"/>
</dbReference>
<dbReference type="InterPro" id="IPR019734">
    <property type="entry name" value="TPR_rpt"/>
</dbReference>
<dbReference type="Proteomes" id="UP001161160">
    <property type="component" value="Unassembled WGS sequence"/>
</dbReference>
<feature type="repeat" description="TPR" evidence="1">
    <location>
        <begin position="1311"/>
        <end position="1344"/>
    </location>
</feature>
<evidence type="ECO:0000313" key="3">
    <source>
        <dbReference type="EMBL" id="MDH6504769.1"/>
    </source>
</evidence>
<feature type="repeat" description="TPR" evidence="1">
    <location>
        <begin position="213"/>
        <end position="246"/>
    </location>
</feature>
<dbReference type="Pfam" id="PF13469">
    <property type="entry name" value="Sulfotransfer_3"/>
    <property type="match status" value="2"/>
</dbReference>
<dbReference type="PANTHER" id="PTHR44366:SF1">
    <property type="entry name" value="UDP-N-ACETYLGLUCOSAMINE--PEPTIDE N-ACETYLGLUCOSAMINYLTRANSFERASE 110 KDA SUBUNIT"/>
    <property type="match status" value="1"/>
</dbReference>
<dbReference type="Pfam" id="PF14559">
    <property type="entry name" value="TPR_19"/>
    <property type="match status" value="1"/>
</dbReference>
<keyword evidence="4" id="KW-1185">Reference proteome</keyword>
<dbReference type="InterPro" id="IPR037919">
    <property type="entry name" value="OGT"/>
</dbReference>
<dbReference type="EMBL" id="JARXYA010000014">
    <property type="protein sequence ID" value="MDH6504769.1"/>
    <property type="molecule type" value="Genomic_DNA"/>
</dbReference>
<dbReference type="Pfam" id="PF13181">
    <property type="entry name" value="TPR_8"/>
    <property type="match status" value="2"/>
</dbReference>
<dbReference type="InterPro" id="IPR011990">
    <property type="entry name" value="TPR-like_helical_dom_sf"/>
</dbReference>
<dbReference type="Pfam" id="PF13432">
    <property type="entry name" value="TPR_16"/>
    <property type="match status" value="3"/>
</dbReference>
<name>A0AA43MBC9_9BURK</name>
<feature type="repeat" description="TPR" evidence="1">
    <location>
        <begin position="658"/>
        <end position="691"/>
    </location>
</feature>
<feature type="repeat" description="TPR" evidence="1">
    <location>
        <begin position="1243"/>
        <end position="1276"/>
    </location>
</feature>
<dbReference type="Pfam" id="PF13374">
    <property type="entry name" value="TPR_10"/>
    <property type="match status" value="1"/>
</dbReference>
<feature type="repeat" description="TPR" evidence="1">
    <location>
        <begin position="1141"/>
        <end position="1174"/>
    </location>
</feature>
<keyword evidence="1" id="KW-0802">TPR repeat</keyword>
<evidence type="ECO:0000256" key="2">
    <source>
        <dbReference type="SAM" id="MobiDB-lite"/>
    </source>
</evidence>
<dbReference type="SMART" id="SM00671">
    <property type="entry name" value="SEL1"/>
    <property type="match status" value="6"/>
</dbReference>
<feature type="repeat" description="TPR" evidence="1">
    <location>
        <begin position="179"/>
        <end position="212"/>
    </location>
</feature>
<dbReference type="PANTHER" id="PTHR44366">
    <property type="entry name" value="UDP-N-ACETYLGLUCOSAMINE--PEPTIDE N-ACETYLGLUCOSAMINYLTRANSFERASE 110 KDA SUBUNIT"/>
    <property type="match status" value="1"/>
</dbReference>
<reference evidence="3" key="1">
    <citation type="submission" date="2023-04" db="EMBL/GenBank/DDBJ databases">
        <title>Genome Encyclopedia of Bacteria and Archaea VI: Functional Genomics of Type Strains.</title>
        <authorList>
            <person name="Whitman W."/>
        </authorList>
    </citation>
    <scope>NUCLEOTIDE SEQUENCE</scope>
    <source>
        <strain evidence="3">Enz.4-51</strain>
    </source>
</reference>
<dbReference type="SUPFAM" id="SSF52540">
    <property type="entry name" value="P-loop containing nucleoside triphosphate hydrolases"/>
    <property type="match status" value="2"/>
</dbReference>
<protein>
    <submittedName>
        <fullName evidence="3">Tetratricopeptide (TPR) repeat protein</fullName>
    </submittedName>
</protein>
<feature type="repeat" description="TPR" evidence="1">
    <location>
        <begin position="1451"/>
        <end position="1484"/>
    </location>
</feature>
<dbReference type="GO" id="GO:0097363">
    <property type="term" value="F:protein O-acetylglucosaminyltransferase activity"/>
    <property type="evidence" value="ECO:0007669"/>
    <property type="project" value="TreeGrafter"/>
</dbReference>
<proteinExistence type="predicted"/>
<feature type="region of interest" description="Disordered" evidence="2">
    <location>
        <begin position="1"/>
        <end position="33"/>
    </location>
</feature>
<evidence type="ECO:0000313" key="4">
    <source>
        <dbReference type="Proteomes" id="UP001161160"/>
    </source>
</evidence>
<feature type="repeat" description="TPR" evidence="1">
    <location>
        <begin position="692"/>
        <end position="725"/>
    </location>
</feature>
<feature type="repeat" description="TPR" evidence="1">
    <location>
        <begin position="145"/>
        <end position="178"/>
    </location>
</feature>
<feature type="repeat" description="TPR" evidence="1">
    <location>
        <begin position="1277"/>
        <end position="1310"/>
    </location>
</feature>
<dbReference type="Gene3D" id="3.40.50.2000">
    <property type="entry name" value="Glycogen Phosphorylase B"/>
    <property type="match status" value="1"/>
</dbReference>
<feature type="compositionally biased region" description="Polar residues" evidence="2">
    <location>
        <begin position="16"/>
        <end position="33"/>
    </location>
</feature>
<feature type="repeat" description="TPR" evidence="1">
    <location>
        <begin position="1345"/>
        <end position="1378"/>
    </location>
</feature>
<dbReference type="Gene3D" id="3.40.50.300">
    <property type="entry name" value="P-loop containing nucleotide triphosphate hydrolases"/>
    <property type="match status" value="2"/>
</dbReference>
<comment type="caution">
    <text evidence="3">The sequence shown here is derived from an EMBL/GenBank/DDBJ whole genome shotgun (WGS) entry which is preliminary data.</text>
</comment>
<dbReference type="SMART" id="SM00028">
    <property type="entry name" value="TPR"/>
    <property type="match status" value="19"/>
</dbReference>
<gene>
    <name evidence="3" type="ORF">M2127_002098</name>
</gene>
<organism evidence="3 4">
    <name type="scientific">Polynucleobacter sphagniphilus</name>
    <dbReference type="NCBI Taxonomy" id="1743169"/>
    <lineage>
        <taxon>Bacteria</taxon>
        <taxon>Pseudomonadati</taxon>
        <taxon>Pseudomonadota</taxon>
        <taxon>Betaproteobacteria</taxon>
        <taxon>Burkholderiales</taxon>
        <taxon>Burkholderiaceae</taxon>
        <taxon>Polynucleobacter</taxon>
    </lineage>
</organism>
<dbReference type="InterPro" id="IPR027417">
    <property type="entry name" value="P-loop_NTPase"/>
</dbReference>
<dbReference type="GO" id="GO:0006493">
    <property type="term" value="P:protein O-linked glycosylation"/>
    <property type="evidence" value="ECO:0007669"/>
    <property type="project" value="InterPro"/>
</dbReference>
<feature type="repeat" description="TPR" evidence="1">
    <location>
        <begin position="1107"/>
        <end position="1140"/>
    </location>
</feature>
<dbReference type="SUPFAM" id="SSF48452">
    <property type="entry name" value="TPR-like"/>
    <property type="match status" value="2"/>
</dbReference>
<dbReference type="PROSITE" id="PS50293">
    <property type="entry name" value="TPR_REGION"/>
    <property type="match status" value="5"/>
</dbReference>
<dbReference type="PROSITE" id="PS50005">
    <property type="entry name" value="TPR"/>
    <property type="match status" value="13"/>
</dbReference>